<evidence type="ECO:0000313" key="1">
    <source>
        <dbReference type="EMBL" id="QQK06911.1"/>
    </source>
</evidence>
<protein>
    <submittedName>
        <fullName evidence="1">Acylphosphatase</fullName>
    </submittedName>
</protein>
<organism evidence="1 2">
    <name type="scientific">Miniphocaeibacter halophilus</name>
    <dbReference type="NCBI Taxonomy" id="2931922"/>
    <lineage>
        <taxon>Bacteria</taxon>
        <taxon>Bacillati</taxon>
        <taxon>Bacillota</taxon>
        <taxon>Tissierellia</taxon>
        <taxon>Tissierellales</taxon>
        <taxon>Peptoniphilaceae</taxon>
        <taxon>Miniphocaeibacter</taxon>
    </lineage>
</organism>
<gene>
    <name evidence="1" type="ORF">JFY71_06060</name>
</gene>
<dbReference type="Proteomes" id="UP000595814">
    <property type="component" value="Chromosome"/>
</dbReference>
<sequence>MVKDFIRRLKEKYIENQVNNTEIPKFSDSEIVNKNFKFSGKVQGVGFRFQFMLMAQELELVGWVKNLSDGRVEAEVQGPRNKIEFLVDSMKNKPIIRINNIEEKEQALNNKLKEFKAVY</sequence>
<keyword evidence="2" id="KW-1185">Reference proteome</keyword>
<accession>A0AC61MRU3</accession>
<dbReference type="EMBL" id="CP066744">
    <property type="protein sequence ID" value="QQK06911.1"/>
    <property type="molecule type" value="Genomic_DNA"/>
</dbReference>
<name>A0AC61MRU3_9FIRM</name>
<evidence type="ECO:0000313" key="2">
    <source>
        <dbReference type="Proteomes" id="UP000595814"/>
    </source>
</evidence>
<proteinExistence type="predicted"/>
<reference evidence="1 2" key="1">
    <citation type="journal article" date="2022" name="Int. J. Syst. Evol. Microbiol.">
        <title>Miniphocaeibacter halophilus sp. nov., an ammonium-tolerant acetate-producing bacterium isolated from a biogas system.</title>
        <authorList>
            <person name="Schnurer A."/>
            <person name="Singh A."/>
            <person name="Bi S."/>
            <person name="Qiao W."/>
            <person name="Westerholm M."/>
        </authorList>
    </citation>
    <scope>NUCLEOTIDE SEQUENCE [LARGE SCALE GENOMIC DNA]</scope>
    <source>
        <strain evidence="1 2">AMB_01</strain>
    </source>
</reference>